<proteinExistence type="predicted"/>
<dbReference type="Proteomes" id="UP000045978">
    <property type="component" value="Unassembled WGS sequence"/>
</dbReference>
<dbReference type="RefSeq" id="WP_053837941.1">
    <property type="nucleotide sequence ID" value="NZ_CP076251.1"/>
</dbReference>
<organism evidence="1 2">
    <name type="scientific">Xanthomonas graminis pv. phlei</name>
    <dbReference type="NCBI Taxonomy" id="487906"/>
    <lineage>
        <taxon>Bacteria</taxon>
        <taxon>Pseudomonadati</taxon>
        <taxon>Pseudomonadota</taxon>
        <taxon>Gammaproteobacteria</taxon>
        <taxon>Lysobacterales</taxon>
        <taxon>Lysobacteraceae</taxon>
        <taxon>Xanthomonas</taxon>
        <taxon>Xanthomonas translucens group</taxon>
        <taxon>Xanthomonas graminis</taxon>
    </lineage>
</organism>
<reference evidence="1 2" key="1">
    <citation type="submission" date="2015-07" db="EMBL/GenBank/DDBJ databases">
        <authorList>
            <person name="Noorani M."/>
        </authorList>
    </citation>
    <scope>NUCLEOTIDE SEQUENCE [LARGE SCALE GENOMIC DNA]</scope>
    <source>
        <strain evidence="1">LMG730</strain>
    </source>
</reference>
<accession>A0A0K2ZPL6</accession>
<gene>
    <name evidence="1" type="ORF">XTPLMG730_1628</name>
</gene>
<sequence>MPVVLYIGGSKDGQKGVMPYGFSKSMKETDAGPEIYVERVLALSDRRVRIMALESLQDEIVVERLHQYYSR</sequence>
<protein>
    <submittedName>
        <fullName evidence="1">Uncharacterized protein</fullName>
    </submittedName>
</protein>
<evidence type="ECO:0000313" key="2">
    <source>
        <dbReference type="Proteomes" id="UP000045978"/>
    </source>
</evidence>
<evidence type="ECO:0000313" key="1">
    <source>
        <dbReference type="EMBL" id="CTP86927.1"/>
    </source>
</evidence>
<dbReference type="AlphaFoldDB" id="A0A0K2ZPL6"/>
<name>A0A0K2ZPL6_9XANT</name>
<dbReference type="EMBL" id="CXOJ01000026">
    <property type="protein sequence ID" value="CTP86927.1"/>
    <property type="molecule type" value="Genomic_DNA"/>
</dbReference>